<evidence type="ECO:0000313" key="2">
    <source>
        <dbReference type="Proteomes" id="UP000179454"/>
    </source>
</evidence>
<evidence type="ECO:0000313" key="1">
    <source>
        <dbReference type="EMBL" id="MUO45772.1"/>
    </source>
</evidence>
<name>A0ABW9TP17_AGRVI</name>
<reference evidence="1" key="1">
    <citation type="submission" date="2019-11" db="EMBL/GenBank/DDBJ databases">
        <title>Whole-genome sequencing of Allorhizobium vitis.</title>
        <authorList>
            <person name="Gan H.M."/>
            <person name="Savka M.A."/>
        </authorList>
    </citation>
    <scope>NUCLEOTIDE SEQUENCE [LARGE SCALE GENOMIC DNA]</scope>
    <source>
        <strain evidence="1">T1/7</strain>
    </source>
</reference>
<sequence length="68" mass="7375">MPKMTIESAEVASFVTLAFNAMLHSILPEAIPPVFDHPVTPEPNLLGLKPSLSLIRINATLATPLYYA</sequence>
<proteinExistence type="predicted"/>
<dbReference type="Proteomes" id="UP000179454">
    <property type="component" value="Unassembled WGS sequence"/>
</dbReference>
<comment type="caution">
    <text evidence="1">The sequence shown here is derived from an EMBL/GenBank/DDBJ whole genome shotgun (WGS) entry which is preliminary data.</text>
</comment>
<organism evidence="1 2">
    <name type="scientific">Agrobacterium vitis</name>
    <name type="common">Rhizobium vitis</name>
    <dbReference type="NCBI Taxonomy" id="373"/>
    <lineage>
        <taxon>Bacteria</taxon>
        <taxon>Pseudomonadati</taxon>
        <taxon>Pseudomonadota</taxon>
        <taxon>Alphaproteobacteria</taxon>
        <taxon>Hyphomicrobiales</taxon>
        <taxon>Rhizobiaceae</taxon>
        <taxon>Rhizobium/Agrobacterium group</taxon>
        <taxon>Agrobacterium</taxon>
    </lineage>
</organism>
<accession>A0ABW9TP17</accession>
<dbReference type="EMBL" id="MBFE02000082">
    <property type="protein sequence ID" value="MUO45772.1"/>
    <property type="molecule type" value="Genomic_DNA"/>
</dbReference>
<keyword evidence="2" id="KW-1185">Reference proteome</keyword>
<gene>
    <name evidence="1" type="ORF">BBL17_029130</name>
</gene>
<protein>
    <submittedName>
        <fullName evidence="1">Uncharacterized protein</fullName>
    </submittedName>
</protein>